<name>A0A6J7J4H1_9ZZZZ</name>
<evidence type="ECO:0000313" key="3">
    <source>
        <dbReference type="EMBL" id="CAB4937761.1"/>
    </source>
</evidence>
<feature type="compositionally biased region" description="Basic and acidic residues" evidence="1">
    <location>
        <begin position="449"/>
        <end position="461"/>
    </location>
</feature>
<dbReference type="InterPro" id="IPR025410">
    <property type="entry name" value="Lant_dehyd"/>
</dbReference>
<dbReference type="EMBL" id="CAFBMK010000215">
    <property type="protein sequence ID" value="CAB4937761.1"/>
    <property type="molecule type" value="Genomic_DNA"/>
</dbReference>
<feature type="domain" description="Lantibiotic biosynthesis protein dehydration" evidence="2">
    <location>
        <begin position="321"/>
        <end position="417"/>
    </location>
</feature>
<feature type="region of interest" description="Disordered" evidence="1">
    <location>
        <begin position="442"/>
        <end position="489"/>
    </location>
</feature>
<proteinExistence type="predicted"/>
<evidence type="ECO:0000259" key="2">
    <source>
        <dbReference type="Pfam" id="PF13575"/>
    </source>
</evidence>
<sequence>MQTPTLDPAALAVQDADELTLRVCEEPLRRVRRSWRDAAAAHVAHGARAIHDRATPDALTITAAAELQGRLRPLALAALAGRDDPVRGLRLAAPSLDAHLARRLGILRAAGDELLDRLARDEALLPVLTGGTPLGPVVAVDGAGDPHAAGRRTSVLRDDAGTGVVLKPRSLGPDLAIDLVLASVEPVAPGGAGPRLPPTIDRGTHAWQRLVAAGPCPDGDAEVRLLERAGVLLAVLHATRSGDVHADNVVLTADHVVPIDLECALQPTVGGPDADRRRGVERTGLLPHLDPVHGRDLSPLGPWLADRDAAPERVRDVLEPALLRGFDAAWEHLVAARTVVDGPAAEALAAAPVRVVARPTMAYDLLLAEIVTSGALGADDAPAVRARLRPSGDRPDLAPLARHEADDLVAGDVPLFTGRAGSTDLRHGTALLSGVLRAGAVPSPAEAARSADRPRPDELRLVPRTSPSPDRRAATMVRPPTPTPERRTS</sequence>
<dbReference type="Pfam" id="PF13575">
    <property type="entry name" value="DUF4135"/>
    <property type="match status" value="2"/>
</dbReference>
<accession>A0A6J7J4H1</accession>
<organism evidence="3">
    <name type="scientific">freshwater metagenome</name>
    <dbReference type="NCBI Taxonomy" id="449393"/>
    <lineage>
        <taxon>unclassified sequences</taxon>
        <taxon>metagenomes</taxon>
        <taxon>ecological metagenomes</taxon>
    </lineage>
</organism>
<reference evidence="3" key="1">
    <citation type="submission" date="2020-05" db="EMBL/GenBank/DDBJ databases">
        <authorList>
            <person name="Chiriac C."/>
            <person name="Salcher M."/>
            <person name="Ghai R."/>
            <person name="Kavagutti S V."/>
        </authorList>
    </citation>
    <scope>NUCLEOTIDE SEQUENCE</scope>
</reference>
<gene>
    <name evidence="3" type="ORF">UFOPK3564_02753</name>
</gene>
<feature type="domain" description="Lantibiotic biosynthesis protein dehydration" evidence="2">
    <location>
        <begin position="94"/>
        <end position="290"/>
    </location>
</feature>
<dbReference type="AlphaFoldDB" id="A0A6J7J4H1"/>
<protein>
    <submittedName>
        <fullName evidence="3">Unannotated protein</fullName>
    </submittedName>
</protein>
<evidence type="ECO:0000256" key="1">
    <source>
        <dbReference type="SAM" id="MobiDB-lite"/>
    </source>
</evidence>